<dbReference type="InterPro" id="IPR008814">
    <property type="entry name" value="Swp1"/>
</dbReference>
<keyword evidence="2 8" id="KW-0812">Transmembrane</keyword>
<protein>
    <recommendedName>
        <fullName evidence="10">Ribophorin II C-terminal domain-containing protein</fullName>
    </recommendedName>
</protein>
<proteinExistence type="predicted"/>
<evidence type="ECO:0000256" key="4">
    <source>
        <dbReference type="ARBA" id="ARBA00022824"/>
    </source>
</evidence>
<keyword evidence="4" id="KW-0256">Endoplasmic reticulum</keyword>
<dbReference type="EMBL" id="KZ819290">
    <property type="protein sequence ID" value="PWN98785.1"/>
    <property type="molecule type" value="Genomic_DNA"/>
</dbReference>
<gene>
    <name evidence="11" type="ORF">FA09DRAFT_329281</name>
</gene>
<feature type="chain" id="PRO_5044322829" description="Ribophorin II C-terminal domain-containing protein" evidence="9">
    <location>
        <begin position="26"/>
        <end position="289"/>
    </location>
</feature>
<accession>A0A316ZEP3</accession>
<evidence type="ECO:0000256" key="8">
    <source>
        <dbReference type="SAM" id="Phobius"/>
    </source>
</evidence>
<evidence type="ECO:0000259" key="10">
    <source>
        <dbReference type="Pfam" id="PF25147"/>
    </source>
</evidence>
<dbReference type="GO" id="GO:0008250">
    <property type="term" value="C:oligosaccharyltransferase complex"/>
    <property type="evidence" value="ECO:0007669"/>
    <property type="project" value="InterPro"/>
</dbReference>
<evidence type="ECO:0000256" key="7">
    <source>
        <dbReference type="SAM" id="MobiDB-lite"/>
    </source>
</evidence>
<keyword evidence="6 8" id="KW-0472">Membrane</keyword>
<reference evidence="11 12" key="1">
    <citation type="journal article" date="2018" name="Mol. Biol. Evol.">
        <title>Broad Genomic Sampling Reveals a Smut Pathogenic Ancestry of the Fungal Clade Ustilaginomycotina.</title>
        <authorList>
            <person name="Kijpornyongpan T."/>
            <person name="Mondo S.J."/>
            <person name="Barry K."/>
            <person name="Sandor L."/>
            <person name="Lee J."/>
            <person name="Lipzen A."/>
            <person name="Pangilinan J."/>
            <person name="LaButti K."/>
            <person name="Hainaut M."/>
            <person name="Henrissat B."/>
            <person name="Grigoriev I.V."/>
            <person name="Spatafora J.W."/>
            <person name="Aime M.C."/>
        </authorList>
    </citation>
    <scope>NUCLEOTIDE SEQUENCE [LARGE SCALE GENOMIC DNA]</scope>
    <source>
        <strain evidence="11 12">MCA 4186</strain>
    </source>
</reference>
<dbReference type="InterPro" id="IPR056790">
    <property type="entry name" value="Ribophorin_II_C"/>
</dbReference>
<keyword evidence="3 9" id="KW-0732">Signal</keyword>
<evidence type="ECO:0000256" key="6">
    <source>
        <dbReference type="ARBA" id="ARBA00023136"/>
    </source>
</evidence>
<keyword evidence="5 8" id="KW-1133">Transmembrane helix</keyword>
<name>A0A316ZEP3_9BASI</name>
<evidence type="ECO:0000256" key="9">
    <source>
        <dbReference type="SAM" id="SignalP"/>
    </source>
</evidence>
<sequence length="289" mass="30583">MRLASAAARLAAAAIAAATAVAAAAAPYELADAKLSIATLDGGSVRLSRSFTSTSAPELGAQTLAADELLRLVFSVRDVHGEPATPAQASVLLHDAQGRTQSMPVGLKRGRASWSLRPERLANLDQHVSLTLLLASSDDTYAPLRLSLATDLQLPTAPAVALSQRERNEETQSFRPLPPRHHTFGPTSTESMPRKTVSLAFAAIVVAVPWLLLIALSSQLLPSLNMRSPGISTLGLLGSLLFLELLAGVYWWHLTLFQLLPWLAVGGASAAFFGRSALGEMRAARLGVK</sequence>
<dbReference type="RefSeq" id="XP_025599064.1">
    <property type="nucleotide sequence ID" value="XM_025742114.1"/>
</dbReference>
<evidence type="ECO:0000256" key="3">
    <source>
        <dbReference type="ARBA" id="ARBA00022729"/>
    </source>
</evidence>
<comment type="subcellular location">
    <subcellularLocation>
        <location evidence="1">Endoplasmic reticulum membrane</location>
        <topology evidence="1">Multi-pass membrane protein</topology>
    </subcellularLocation>
</comment>
<dbReference type="STRING" id="58919.A0A316ZEP3"/>
<feature type="region of interest" description="Disordered" evidence="7">
    <location>
        <begin position="161"/>
        <end position="190"/>
    </location>
</feature>
<feature type="domain" description="Ribophorin II C-terminal" evidence="10">
    <location>
        <begin position="189"/>
        <end position="285"/>
    </location>
</feature>
<dbReference type="PANTHER" id="PTHR12640">
    <property type="entry name" value="RIBOPHORIN II"/>
    <property type="match status" value="1"/>
</dbReference>
<evidence type="ECO:0000313" key="12">
    <source>
        <dbReference type="Proteomes" id="UP000245946"/>
    </source>
</evidence>
<evidence type="ECO:0000256" key="1">
    <source>
        <dbReference type="ARBA" id="ARBA00004477"/>
    </source>
</evidence>
<dbReference type="UniPathway" id="UPA00378"/>
<evidence type="ECO:0000256" key="5">
    <source>
        <dbReference type="ARBA" id="ARBA00022989"/>
    </source>
</evidence>
<dbReference type="GeneID" id="37269658"/>
<dbReference type="Pfam" id="PF25147">
    <property type="entry name" value="Ribophorin_II_C"/>
    <property type="match status" value="1"/>
</dbReference>
<dbReference type="PANTHER" id="PTHR12640:SF0">
    <property type="entry name" value="DOLICHYL-DIPHOSPHOOLIGOSACCHARIDE--PROTEIN GLYCOSYLTRANSFERASE SUBUNIT 2"/>
    <property type="match status" value="1"/>
</dbReference>
<feature type="transmembrane region" description="Helical" evidence="8">
    <location>
        <begin position="199"/>
        <end position="221"/>
    </location>
</feature>
<feature type="transmembrane region" description="Helical" evidence="8">
    <location>
        <begin position="233"/>
        <end position="253"/>
    </location>
</feature>
<feature type="transmembrane region" description="Helical" evidence="8">
    <location>
        <begin position="259"/>
        <end position="278"/>
    </location>
</feature>
<dbReference type="AlphaFoldDB" id="A0A316ZEP3"/>
<evidence type="ECO:0000256" key="2">
    <source>
        <dbReference type="ARBA" id="ARBA00022692"/>
    </source>
</evidence>
<organism evidence="11 12">
    <name type="scientific">Tilletiopsis washingtonensis</name>
    <dbReference type="NCBI Taxonomy" id="58919"/>
    <lineage>
        <taxon>Eukaryota</taxon>
        <taxon>Fungi</taxon>
        <taxon>Dikarya</taxon>
        <taxon>Basidiomycota</taxon>
        <taxon>Ustilaginomycotina</taxon>
        <taxon>Exobasidiomycetes</taxon>
        <taxon>Entylomatales</taxon>
        <taxon>Entylomatales incertae sedis</taxon>
        <taxon>Tilletiopsis</taxon>
    </lineage>
</organism>
<dbReference type="Proteomes" id="UP000245946">
    <property type="component" value="Unassembled WGS sequence"/>
</dbReference>
<dbReference type="OrthoDB" id="432292at2759"/>
<dbReference type="GO" id="GO:0006487">
    <property type="term" value="P:protein N-linked glycosylation"/>
    <property type="evidence" value="ECO:0007669"/>
    <property type="project" value="TreeGrafter"/>
</dbReference>
<keyword evidence="12" id="KW-1185">Reference proteome</keyword>
<feature type="signal peptide" evidence="9">
    <location>
        <begin position="1"/>
        <end position="25"/>
    </location>
</feature>
<evidence type="ECO:0000313" key="11">
    <source>
        <dbReference type="EMBL" id="PWN98785.1"/>
    </source>
</evidence>